<dbReference type="SUPFAM" id="SSF53756">
    <property type="entry name" value="UDP-Glycosyltransferase/glycogen phosphorylase"/>
    <property type="match status" value="1"/>
</dbReference>
<dbReference type="InterPro" id="IPR028098">
    <property type="entry name" value="Glyco_trans_4-like_N"/>
</dbReference>
<proteinExistence type="predicted"/>
<dbReference type="Pfam" id="PF00534">
    <property type="entry name" value="Glycos_transf_1"/>
    <property type="match status" value="1"/>
</dbReference>
<dbReference type="GO" id="GO:0016757">
    <property type="term" value="F:glycosyltransferase activity"/>
    <property type="evidence" value="ECO:0007669"/>
    <property type="project" value="UniProtKB-KW"/>
</dbReference>
<protein>
    <submittedName>
        <fullName evidence="3">Glycosyltransferase</fullName>
        <ecNumber evidence="3">2.4.-.-</ecNumber>
    </submittedName>
</protein>
<dbReference type="AlphaFoldDB" id="A0ABD5XHV9"/>
<sequence length="316" mass="35671">MSNNGLSILHLVTSEEIFFQYQIDVLEEKGVECTVLPVPGQDQIDGDMGVKRGLKEYLQYFPKVRRQLRRGGFDLIHANYGLTAPFAVTQFSLPVVLTLWGSDVIGFDGFVTKTCAWRCDAVTVRSKEMRDLLGRNDAHIIPSGIDMERFHQIDREEARKRVGWDIDGIYILFPYSPEYKRKNYPLAQSVVEDCQNEFSREIQLQTISGIPHNEVVYYLNAANAVLVTSDHEGSPNTVKEALACNVPVVSTDVGDVRERLDGVTPSGVGTTKKELVHLLRTVLESGARSNGRENVREVSWDRIGDQLIEIYRRVLN</sequence>
<dbReference type="Gene3D" id="3.40.50.2000">
    <property type="entry name" value="Glycogen Phosphorylase B"/>
    <property type="match status" value="2"/>
</dbReference>
<dbReference type="EMBL" id="JBHTAB010000003">
    <property type="protein sequence ID" value="MFC7129449.1"/>
    <property type="molecule type" value="Genomic_DNA"/>
</dbReference>
<keyword evidence="3" id="KW-0808">Transferase</keyword>
<evidence type="ECO:0000259" key="2">
    <source>
        <dbReference type="Pfam" id="PF13439"/>
    </source>
</evidence>
<evidence type="ECO:0000313" key="3">
    <source>
        <dbReference type="EMBL" id="MFC7129449.1"/>
    </source>
</evidence>
<dbReference type="Proteomes" id="UP001596460">
    <property type="component" value="Unassembled WGS sequence"/>
</dbReference>
<reference evidence="3 4" key="1">
    <citation type="journal article" date="2019" name="Int. J. Syst. Evol. Microbiol.">
        <title>The Global Catalogue of Microorganisms (GCM) 10K type strain sequencing project: providing services to taxonomists for standard genome sequencing and annotation.</title>
        <authorList>
            <consortium name="The Broad Institute Genomics Platform"/>
            <consortium name="The Broad Institute Genome Sequencing Center for Infectious Disease"/>
            <person name="Wu L."/>
            <person name="Ma J."/>
        </authorList>
    </citation>
    <scope>NUCLEOTIDE SEQUENCE [LARGE SCALE GENOMIC DNA]</scope>
    <source>
        <strain evidence="3 4">DSM 26526</strain>
    </source>
</reference>
<dbReference type="InterPro" id="IPR001296">
    <property type="entry name" value="Glyco_trans_1"/>
</dbReference>
<dbReference type="PANTHER" id="PTHR12526:SF630">
    <property type="entry name" value="GLYCOSYLTRANSFERASE"/>
    <property type="match status" value="1"/>
</dbReference>
<evidence type="ECO:0000313" key="4">
    <source>
        <dbReference type="Proteomes" id="UP001596460"/>
    </source>
</evidence>
<feature type="domain" description="Glycosyltransferase subfamily 4-like N-terminal" evidence="2">
    <location>
        <begin position="26"/>
        <end position="149"/>
    </location>
</feature>
<feature type="domain" description="Glycosyl transferase family 1" evidence="1">
    <location>
        <begin position="203"/>
        <end position="259"/>
    </location>
</feature>
<dbReference type="PANTHER" id="PTHR12526">
    <property type="entry name" value="GLYCOSYLTRANSFERASE"/>
    <property type="match status" value="1"/>
</dbReference>
<keyword evidence="4" id="KW-1185">Reference proteome</keyword>
<dbReference type="RefSeq" id="WP_390243947.1">
    <property type="nucleotide sequence ID" value="NZ_JBHTAB010000003.1"/>
</dbReference>
<gene>
    <name evidence="3" type="ORF">ACFQI8_08570</name>
</gene>
<comment type="caution">
    <text evidence="3">The sequence shown here is derived from an EMBL/GenBank/DDBJ whole genome shotgun (WGS) entry which is preliminary data.</text>
</comment>
<accession>A0ABD5XHV9</accession>
<name>A0ABD5XHV9_9EURY</name>
<dbReference type="Pfam" id="PF13439">
    <property type="entry name" value="Glyco_transf_4"/>
    <property type="match status" value="1"/>
</dbReference>
<keyword evidence="3" id="KW-0328">Glycosyltransferase</keyword>
<evidence type="ECO:0000259" key="1">
    <source>
        <dbReference type="Pfam" id="PF00534"/>
    </source>
</evidence>
<dbReference type="EC" id="2.4.-.-" evidence="3"/>
<organism evidence="3 4">
    <name type="scientific">Haloferax chudinovii</name>
    <dbReference type="NCBI Taxonomy" id="1109010"/>
    <lineage>
        <taxon>Archaea</taxon>
        <taxon>Methanobacteriati</taxon>
        <taxon>Methanobacteriota</taxon>
        <taxon>Stenosarchaea group</taxon>
        <taxon>Halobacteria</taxon>
        <taxon>Halobacteriales</taxon>
        <taxon>Haloferacaceae</taxon>
        <taxon>Haloferax</taxon>
    </lineage>
</organism>